<sequence>MIRSRVQDTKPDEEKPTDDYKRNLPFIHPEI</sequence>
<accession>X1L176</accession>
<feature type="region of interest" description="Disordered" evidence="1">
    <location>
        <begin position="1"/>
        <end position="31"/>
    </location>
</feature>
<feature type="non-terminal residue" evidence="2">
    <location>
        <position position="31"/>
    </location>
</feature>
<comment type="caution">
    <text evidence="2">The sequence shown here is derived from an EMBL/GenBank/DDBJ whole genome shotgun (WGS) entry which is preliminary data.</text>
</comment>
<evidence type="ECO:0000313" key="2">
    <source>
        <dbReference type="EMBL" id="GAH87938.1"/>
    </source>
</evidence>
<gene>
    <name evidence="2" type="ORF">S03H2_56472</name>
</gene>
<proteinExistence type="predicted"/>
<reference evidence="2" key="1">
    <citation type="journal article" date="2014" name="Front. Microbiol.">
        <title>High frequency of phylogenetically diverse reductive dehalogenase-homologous genes in deep subseafloor sedimentary metagenomes.</title>
        <authorList>
            <person name="Kawai M."/>
            <person name="Futagami T."/>
            <person name="Toyoda A."/>
            <person name="Takaki Y."/>
            <person name="Nishi S."/>
            <person name="Hori S."/>
            <person name="Arai W."/>
            <person name="Tsubouchi T."/>
            <person name="Morono Y."/>
            <person name="Uchiyama I."/>
            <person name="Ito T."/>
            <person name="Fujiyama A."/>
            <person name="Inagaki F."/>
            <person name="Takami H."/>
        </authorList>
    </citation>
    <scope>NUCLEOTIDE SEQUENCE</scope>
    <source>
        <strain evidence="2">Expedition CK06-06</strain>
    </source>
</reference>
<feature type="compositionally biased region" description="Basic and acidic residues" evidence="1">
    <location>
        <begin position="1"/>
        <end position="22"/>
    </location>
</feature>
<protein>
    <submittedName>
        <fullName evidence="2">Uncharacterized protein</fullName>
    </submittedName>
</protein>
<evidence type="ECO:0000256" key="1">
    <source>
        <dbReference type="SAM" id="MobiDB-lite"/>
    </source>
</evidence>
<dbReference type="AlphaFoldDB" id="X1L176"/>
<name>X1L176_9ZZZZ</name>
<dbReference type="EMBL" id="BARU01036121">
    <property type="protein sequence ID" value="GAH87938.1"/>
    <property type="molecule type" value="Genomic_DNA"/>
</dbReference>
<organism evidence="2">
    <name type="scientific">marine sediment metagenome</name>
    <dbReference type="NCBI Taxonomy" id="412755"/>
    <lineage>
        <taxon>unclassified sequences</taxon>
        <taxon>metagenomes</taxon>
        <taxon>ecological metagenomes</taxon>
    </lineage>
</organism>